<organism evidence="2 3">
    <name type="scientific">Flavobacterium phragmitis</name>
    <dbReference type="NCBI Taxonomy" id="739143"/>
    <lineage>
        <taxon>Bacteria</taxon>
        <taxon>Pseudomonadati</taxon>
        <taxon>Bacteroidota</taxon>
        <taxon>Flavobacteriia</taxon>
        <taxon>Flavobacteriales</taxon>
        <taxon>Flavobacteriaceae</taxon>
        <taxon>Flavobacterium</taxon>
    </lineage>
</organism>
<feature type="transmembrane region" description="Helical" evidence="1">
    <location>
        <begin position="6"/>
        <end position="25"/>
    </location>
</feature>
<keyword evidence="1" id="KW-1133">Transmembrane helix</keyword>
<evidence type="ECO:0000313" key="3">
    <source>
        <dbReference type="Proteomes" id="UP000199672"/>
    </source>
</evidence>
<evidence type="ECO:0000313" key="2">
    <source>
        <dbReference type="EMBL" id="SFD62164.1"/>
    </source>
</evidence>
<dbReference type="STRING" id="739143.SAMN05216297_11018"/>
<accession>A0A1I1TUH8</accession>
<reference evidence="3" key="1">
    <citation type="submission" date="2016-10" db="EMBL/GenBank/DDBJ databases">
        <authorList>
            <person name="Varghese N."/>
            <person name="Submissions S."/>
        </authorList>
    </citation>
    <scope>NUCLEOTIDE SEQUENCE [LARGE SCALE GENOMIC DNA]</scope>
    <source>
        <strain evidence="3">CGMCC 1.10370</strain>
    </source>
</reference>
<evidence type="ECO:0000256" key="1">
    <source>
        <dbReference type="SAM" id="Phobius"/>
    </source>
</evidence>
<keyword evidence="3" id="KW-1185">Reference proteome</keyword>
<dbReference type="PROSITE" id="PS51257">
    <property type="entry name" value="PROKAR_LIPOPROTEIN"/>
    <property type="match status" value="1"/>
</dbReference>
<dbReference type="RefSeq" id="WP_091495878.1">
    <property type="nucleotide sequence ID" value="NZ_FOMH01000010.1"/>
</dbReference>
<gene>
    <name evidence="2" type="ORF">SAMN05216297_11018</name>
</gene>
<dbReference type="Proteomes" id="UP000199672">
    <property type="component" value="Unassembled WGS sequence"/>
</dbReference>
<dbReference type="OrthoDB" id="1363264at2"/>
<protein>
    <submittedName>
        <fullName evidence="2">Uncharacterized protein</fullName>
    </submittedName>
</protein>
<name>A0A1I1TUH8_9FLAO</name>
<proteinExistence type="predicted"/>
<dbReference type="EMBL" id="FOMH01000010">
    <property type="protein sequence ID" value="SFD62164.1"/>
    <property type="molecule type" value="Genomic_DNA"/>
</dbReference>
<keyword evidence="1" id="KW-0472">Membrane</keyword>
<dbReference type="AlphaFoldDB" id="A0A1I1TUH8"/>
<keyword evidence="1" id="KW-0812">Transmembrane</keyword>
<sequence length="98" mass="11811">MKQKPFYIISIFLIIFIVSCFLWMIRNNTFTEKATYIGYRDKDIEKKLGYNLEDYLKTKSIISLELNGNEKYDDSILNLFQLEIQEIKKNKIQIKEFI</sequence>